<dbReference type="InterPro" id="IPR051459">
    <property type="entry name" value="Cytochrome_c-type_DH"/>
</dbReference>
<dbReference type="InterPro" id="IPR008168">
    <property type="entry name" value="Cyt_C_IC"/>
</dbReference>
<keyword evidence="9" id="KW-0472">Membrane</keyword>
<feature type="transmembrane region" description="Helical" evidence="9">
    <location>
        <begin position="7"/>
        <end position="28"/>
    </location>
</feature>
<evidence type="ECO:0000259" key="10">
    <source>
        <dbReference type="PROSITE" id="PS51007"/>
    </source>
</evidence>
<dbReference type="GO" id="GO:0009055">
    <property type="term" value="F:electron transfer activity"/>
    <property type="evidence" value="ECO:0007669"/>
    <property type="project" value="InterPro"/>
</dbReference>
<dbReference type="PRINTS" id="PR00605">
    <property type="entry name" value="CYTCHROMECIC"/>
</dbReference>
<comment type="cofactor">
    <cofactor evidence="1">
        <name>heme c</name>
        <dbReference type="ChEBI" id="CHEBI:61717"/>
    </cofactor>
</comment>
<evidence type="ECO:0000256" key="7">
    <source>
        <dbReference type="ARBA" id="ARBA00023004"/>
    </source>
</evidence>
<keyword evidence="2" id="KW-0813">Transport</keyword>
<dbReference type="SUPFAM" id="SSF46626">
    <property type="entry name" value="Cytochrome c"/>
    <property type="match status" value="1"/>
</dbReference>
<evidence type="ECO:0000256" key="5">
    <source>
        <dbReference type="ARBA" id="ARBA00022723"/>
    </source>
</evidence>
<evidence type="ECO:0000256" key="3">
    <source>
        <dbReference type="ARBA" id="ARBA00022617"/>
    </source>
</evidence>
<keyword evidence="3 8" id="KW-0349">Heme</keyword>
<dbReference type="OrthoDB" id="335174at2"/>
<evidence type="ECO:0000256" key="6">
    <source>
        <dbReference type="ARBA" id="ARBA00022982"/>
    </source>
</evidence>
<sequence>MRGSAKGIVALVGVAGIGLVAGLGLTLLADREDPPLLAWNDAETVARGHRLYDDQCAACHGGLGPDPAPPSVSNPDLVAPPHDETGHSWQHPDYALFELTRSGEVAELCLTGAEEGGMPQFGDTLDDRQILDVLAYIKSTWPEATREHQDGVNAMYAAQNDAVRRLVSDAGH</sequence>
<evidence type="ECO:0000256" key="9">
    <source>
        <dbReference type="SAM" id="Phobius"/>
    </source>
</evidence>
<name>A0A1X6ZUX4_9RHOB</name>
<reference evidence="11 12" key="1">
    <citation type="submission" date="2017-03" db="EMBL/GenBank/DDBJ databases">
        <authorList>
            <person name="Afonso C.L."/>
            <person name="Miller P.J."/>
            <person name="Scott M.A."/>
            <person name="Spackman E."/>
            <person name="Goraichik I."/>
            <person name="Dimitrov K.M."/>
            <person name="Suarez D.L."/>
            <person name="Swayne D.E."/>
        </authorList>
    </citation>
    <scope>NUCLEOTIDE SEQUENCE [LARGE SCALE GENOMIC DNA]</scope>
    <source>
        <strain evidence="11 12">CECT 7751</strain>
    </source>
</reference>
<keyword evidence="5 8" id="KW-0479">Metal-binding</keyword>
<dbReference type="Pfam" id="PF13442">
    <property type="entry name" value="Cytochrome_CBB3"/>
    <property type="match status" value="1"/>
</dbReference>
<evidence type="ECO:0000256" key="8">
    <source>
        <dbReference type="PROSITE-ProRule" id="PRU00433"/>
    </source>
</evidence>
<keyword evidence="9" id="KW-1133">Transmembrane helix</keyword>
<keyword evidence="9" id="KW-0812">Transmembrane</keyword>
<dbReference type="Proteomes" id="UP000193963">
    <property type="component" value="Unassembled WGS sequence"/>
</dbReference>
<dbReference type="GO" id="GO:0020037">
    <property type="term" value="F:heme binding"/>
    <property type="evidence" value="ECO:0007669"/>
    <property type="project" value="InterPro"/>
</dbReference>
<feature type="domain" description="Cytochrome c" evidence="10">
    <location>
        <begin position="43"/>
        <end position="141"/>
    </location>
</feature>
<dbReference type="Gene3D" id="1.10.760.10">
    <property type="entry name" value="Cytochrome c-like domain"/>
    <property type="match status" value="1"/>
</dbReference>
<dbReference type="AlphaFoldDB" id="A0A1X6ZUX4"/>
<evidence type="ECO:0000313" key="11">
    <source>
        <dbReference type="EMBL" id="SLN62372.1"/>
    </source>
</evidence>
<dbReference type="GO" id="GO:0005506">
    <property type="term" value="F:iron ion binding"/>
    <property type="evidence" value="ECO:0007669"/>
    <property type="project" value="InterPro"/>
</dbReference>
<keyword evidence="6" id="KW-0249">Electron transport</keyword>
<accession>A0A1X6ZUX4</accession>
<evidence type="ECO:0000256" key="4">
    <source>
        <dbReference type="ARBA" id="ARBA00022660"/>
    </source>
</evidence>
<dbReference type="InterPro" id="IPR009056">
    <property type="entry name" value="Cyt_c-like_dom"/>
</dbReference>
<keyword evidence="4" id="KW-0679">Respiratory chain</keyword>
<dbReference type="PANTHER" id="PTHR35008">
    <property type="entry name" value="BLL4482 PROTEIN-RELATED"/>
    <property type="match status" value="1"/>
</dbReference>
<gene>
    <name evidence="11" type="ORF">PSM7751_03171</name>
</gene>
<dbReference type="InterPro" id="IPR036909">
    <property type="entry name" value="Cyt_c-like_dom_sf"/>
</dbReference>
<evidence type="ECO:0000313" key="12">
    <source>
        <dbReference type="Proteomes" id="UP000193963"/>
    </source>
</evidence>
<dbReference type="PROSITE" id="PS51007">
    <property type="entry name" value="CYTC"/>
    <property type="match status" value="1"/>
</dbReference>
<dbReference type="PANTHER" id="PTHR35008:SF4">
    <property type="entry name" value="BLL4482 PROTEIN"/>
    <property type="match status" value="1"/>
</dbReference>
<keyword evidence="12" id="KW-1185">Reference proteome</keyword>
<dbReference type="EMBL" id="FWFN01000006">
    <property type="protein sequence ID" value="SLN62372.1"/>
    <property type="molecule type" value="Genomic_DNA"/>
</dbReference>
<evidence type="ECO:0000256" key="1">
    <source>
        <dbReference type="ARBA" id="ARBA00001926"/>
    </source>
</evidence>
<keyword evidence="7 8" id="KW-0408">Iron</keyword>
<proteinExistence type="predicted"/>
<protein>
    <submittedName>
        <fullName evidence="11">Cytochrome c</fullName>
    </submittedName>
</protein>
<evidence type="ECO:0000256" key="2">
    <source>
        <dbReference type="ARBA" id="ARBA00022448"/>
    </source>
</evidence>
<organism evidence="11 12">
    <name type="scientific">Pseudooceanicola marinus</name>
    <dbReference type="NCBI Taxonomy" id="396013"/>
    <lineage>
        <taxon>Bacteria</taxon>
        <taxon>Pseudomonadati</taxon>
        <taxon>Pseudomonadota</taxon>
        <taxon>Alphaproteobacteria</taxon>
        <taxon>Rhodobacterales</taxon>
        <taxon>Paracoccaceae</taxon>
        <taxon>Pseudooceanicola</taxon>
    </lineage>
</organism>
<dbReference type="RefSeq" id="WP_085889186.1">
    <property type="nucleotide sequence ID" value="NZ_FWFN01000006.1"/>
</dbReference>